<feature type="transmembrane region" description="Helical" evidence="8">
    <location>
        <begin position="7"/>
        <end position="27"/>
    </location>
</feature>
<reference evidence="9 10" key="1">
    <citation type="submission" date="2018-05" db="EMBL/GenBank/DDBJ databases">
        <title>Animal gut microbial communities from fecal samples from Wisconsin, USA.</title>
        <authorList>
            <person name="Neumann A."/>
        </authorList>
    </citation>
    <scope>NUCLEOTIDE SEQUENCE [LARGE SCALE GENOMIC DNA]</scope>
    <source>
        <strain evidence="9 10">UWS4</strain>
    </source>
</reference>
<keyword evidence="5 8" id="KW-0812">Transmembrane</keyword>
<feature type="transmembrane region" description="Helical" evidence="8">
    <location>
        <begin position="103"/>
        <end position="121"/>
    </location>
</feature>
<keyword evidence="4 8" id="KW-1003">Cell membrane</keyword>
<evidence type="ECO:0000256" key="4">
    <source>
        <dbReference type="ARBA" id="ARBA00022475"/>
    </source>
</evidence>
<feature type="transmembrane region" description="Helical" evidence="8">
    <location>
        <begin position="77"/>
        <end position="96"/>
    </location>
</feature>
<protein>
    <recommendedName>
        <fullName evidence="8">Probable membrane transporter protein</fullName>
    </recommendedName>
</protein>
<organism evidence="9 10">
    <name type="scientific">Hallerella porci</name>
    <dbReference type="NCBI Taxonomy" id="1945871"/>
    <lineage>
        <taxon>Bacteria</taxon>
        <taxon>Pseudomonadati</taxon>
        <taxon>Fibrobacterota</taxon>
        <taxon>Fibrobacteria</taxon>
        <taxon>Fibrobacterales</taxon>
        <taxon>Fibrobacteraceae</taxon>
        <taxon>Hallerella</taxon>
    </lineage>
</organism>
<accession>A0ABX5LK00</accession>
<evidence type="ECO:0000256" key="3">
    <source>
        <dbReference type="ARBA" id="ARBA00022448"/>
    </source>
</evidence>
<evidence type="ECO:0000313" key="10">
    <source>
        <dbReference type="Proteomes" id="UP000245523"/>
    </source>
</evidence>
<evidence type="ECO:0000313" key="9">
    <source>
        <dbReference type="EMBL" id="PWK97326.1"/>
    </source>
</evidence>
<dbReference type="PANTHER" id="PTHR30269">
    <property type="entry name" value="TRANSMEMBRANE PROTEIN YFCA"/>
    <property type="match status" value="1"/>
</dbReference>
<keyword evidence="6 8" id="KW-1133">Transmembrane helix</keyword>
<evidence type="ECO:0000256" key="8">
    <source>
        <dbReference type="RuleBase" id="RU363041"/>
    </source>
</evidence>
<evidence type="ECO:0000256" key="7">
    <source>
        <dbReference type="ARBA" id="ARBA00023136"/>
    </source>
</evidence>
<evidence type="ECO:0000256" key="2">
    <source>
        <dbReference type="ARBA" id="ARBA00009142"/>
    </source>
</evidence>
<dbReference type="RefSeq" id="WP_109587539.1">
    <property type="nucleotide sequence ID" value="NZ_QGHD01000015.1"/>
</dbReference>
<comment type="similarity">
    <text evidence="2 8">Belongs to the 4-toluene sulfonate uptake permease (TSUP) (TC 2.A.102) family.</text>
</comment>
<dbReference type="InterPro" id="IPR002781">
    <property type="entry name" value="TM_pro_TauE-like"/>
</dbReference>
<evidence type="ECO:0000256" key="6">
    <source>
        <dbReference type="ARBA" id="ARBA00022989"/>
    </source>
</evidence>
<dbReference type="PANTHER" id="PTHR30269:SF0">
    <property type="entry name" value="MEMBRANE TRANSPORTER PROTEIN YFCA-RELATED"/>
    <property type="match status" value="1"/>
</dbReference>
<feature type="transmembrane region" description="Helical" evidence="8">
    <location>
        <begin position="141"/>
        <end position="168"/>
    </location>
</feature>
<proteinExistence type="inferred from homology"/>
<feature type="transmembrane region" description="Helical" evidence="8">
    <location>
        <begin position="237"/>
        <end position="255"/>
    </location>
</feature>
<dbReference type="InterPro" id="IPR052017">
    <property type="entry name" value="TSUP"/>
</dbReference>
<comment type="subcellular location">
    <subcellularLocation>
        <location evidence="1 8">Cell membrane</location>
        <topology evidence="1 8">Multi-pass membrane protein</topology>
    </subcellularLocation>
</comment>
<keyword evidence="10" id="KW-1185">Reference proteome</keyword>
<dbReference type="Proteomes" id="UP000245523">
    <property type="component" value="Unassembled WGS sequence"/>
</dbReference>
<evidence type="ECO:0000256" key="5">
    <source>
        <dbReference type="ARBA" id="ARBA00022692"/>
    </source>
</evidence>
<sequence length="258" mass="27993">MIFGYEWYQYIAFFGVGLLASAINSIAGGGSTISLPVMIFLGLPPTIANGTNRIGLFVGNSTSAVNLFKHGLLNRKIYFRLFWPTLIGSLLGILFLVKIDDRLFQGILSLAILLVVIMSNLKRDIFGKPPETPPEKMSVLAFLGFFLVAIYGCIVQVGVGFLQIFALSRYTGLDLLHVNALKNALTSTFLFVSTIGLIIIGKVEWGLALCTAAGACLGGLCGSRLQRKKGNKFIKRFISCASLVMAAILIKDLIAQMF</sequence>
<dbReference type="Pfam" id="PF01925">
    <property type="entry name" value="TauE"/>
    <property type="match status" value="1"/>
</dbReference>
<dbReference type="EMBL" id="QGHD01000015">
    <property type="protein sequence ID" value="PWK97326.1"/>
    <property type="molecule type" value="Genomic_DNA"/>
</dbReference>
<feature type="transmembrane region" description="Helical" evidence="8">
    <location>
        <begin position="180"/>
        <end position="200"/>
    </location>
</feature>
<keyword evidence="7 8" id="KW-0472">Membrane</keyword>
<gene>
    <name evidence="9" type="ORF">B0H50_11547</name>
</gene>
<name>A0ABX5LK00_9BACT</name>
<keyword evidence="3" id="KW-0813">Transport</keyword>
<evidence type="ECO:0000256" key="1">
    <source>
        <dbReference type="ARBA" id="ARBA00004651"/>
    </source>
</evidence>
<comment type="caution">
    <text evidence="9">The sequence shown here is derived from an EMBL/GenBank/DDBJ whole genome shotgun (WGS) entry which is preliminary data.</text>
</comment>